<proteinExistence type="inferred from homology"/>
<comment type="similarity">
    <text evidence="1">Belongs to the BolA/IbaG family.</text>
</comment>
<dbReference type="Proteomes" id="UP000789342">
    <property type="component" value="Unassembled WGS sequence"/>
</dbReference>
<name>A0A9N9JLS0_9GLOM</name>
<dbReference type="EMBL" id="CAJVPV010056146">
    <property type="protein sequence ID" value="CAG8785330.1"/>
    <property type="molecule type" value="Genomic_DNA"/>
</dbReference>
<evidence type="ECO:0000256" key="1">
    <source>
        <dbReference type="ARBA" id="ARBA00005578"/>
    </source>
</evidence>
<dbReference type="InterPro" id="IPR036065">
    <property type="entry name" value="BolA-like_sf"/>
</dbReference>
<feature type="non-terminal residue" evidence="2">
    <location>
        <position position="70"/>
    </location>
</feature>
<reference evidence="2" key="1">
    <citation type="submission" date="2021-06" db="EMBL/GenBank/DDBJ databases">
        <authorList>
            <person name="Kallberg Y."/>
            <person name="Tangrot J."/>
            <person name="Rosling A."/>
        </authorList>
    </citation>
    <scope>NUCLEOTIDE SEQUENCE</scope>
    <source>
        <strain evidence="2">CL551</strain>
    </source>
</reference>
<dbReference type="GO" id="GO:0005759">
    <property type="term" value="C:mitochondrial matrix"/>
    <property type="evidence" value="ECO:0007669"/>
    <property type="project" value="TreeGrafter"/>
</dbReference>
<dbReference type="InterPro" id="IPR052275">
    <property type="entry name" value="Mt_Fe-S_assembly_factor"/>
</dbReference>
<comment type="caution">
    <text evidence="2">The sequence shown here is derived from an EMBL/GenBank/DDBJ whole genome shotgun (WGS) entry which is preliminary data.</text>
</comment>
<dbReference type="InterPro" id="IPR002634">
    <property type="entry name" value="BolA"/>
</dbReference>
<dbReference type="Gene3D" id="3.10.20.90">
    <property type="entry name" value="Phosphatidylinositol 3-kinase Catalytic Subunit, Chain A, domain 1"/>
    <property type="match status" value="1"/>
</dbReference>
<evidence type="ECO:0000313" key="2">
    <source>
        <dbReference type="EMBL" id="CAG8785330.1"/>
    </source>
</evidence>
<dbReference type="PANTHER" id="PTHR46188:SF1">
    <property type="entry name" value="BOLA-LIKE PROTEIN 3"/>
    <property type="match status" value="1"/>
</dbReference>
<organism evidence="2 3">
    <name type="scientific">Acaulospora morrowiae</name>
    <dbReference type="NCBI Taxonomy" id="94023"/>
    <lineage>
        <taxon>Eukaryota</taxon>
        <taxon>Fungi</taxon>
        <taxon>Fungi incertae sedis</taxon>
        <taxon>Mucoromycota</taxon>
        <taxon>Glomeromycotina</taxon>
        <taxon>Glomeromycetes</taxon>
        <taxon>Diversisporales</taxon>
        <taxon>Acaulosporaceae</taxon>
        <taxon>Acaulospora</taxon>
    </lineage>
</organism>
<gene>
    <name evidence="2" type="ORF">AMORRO_LOCUS17667</name>
</gene>
<accession>A0A9N9JLS0</accession>
<dbReference type="SUPFAM" id="SSF82657">
    <property type="entry name" value="BolA-like"/>
    <property type="match status" value="1"/>
</dbReference>
<evidence type="ECO:0000313" key="3">
    <source>
        <dbReference type="Proteomes" id="UP000789342"/>
    </source>
</evidence>
<dbReference type="PANTHER" id="PTHR46188">
    <property type="entry name" value="BOLA-LIKE PROTEIN 3"/>
    <property type="match status" value="1"/>
</dbReference>
<dbReference type="OrthoDB" id="203381at2759"/>
<dbReference type="AlphaFoldDB" id="A0A9N9JLS0"/>
<keyword evidence="3" id="KW-1185">Reference proteome</keyword>
<dbReference type="PIRSF" id="PIRSF003113">
    <property type="entry name" value="BolA"/>
    <property type="match status" value="1"/>
</dbReference>
<protein>
    <submittedName>
        <fullName evidence="2">5099_t:CDS:1</fullName>
    </submittedName>
</protein>
<sequence length="70" mass="7892">RAYTSSEDDDDSVAEQMTEGEKYLYEKLTKSLNPTRLRVQDVSGGCGSMYSIEISSSLFKGLPIIKQHRM</sequence>
<feature type="non-terminal residue" evidence="2">
    <location>
        <position position="1"/>
    </location>
</feature>